<dbReference type="Pfam" id="PF25917">
    <property type="entry name" value="BSH_RND"/>
    <property type="match status" value="1"/>
</dbReference>
<dbReference type="PANTHER" id="PTHR30158">
    <property type="entry name" value="ACRA/E-RELATED COMPONENT OF DRUG EFFLUX TRANSPORTER"/>
    <property type="match status" value="1"/>
</dbReference>
<feature type="domain" description="Multidrug resistance protein MdtA-like beta-barrel" evidence="6">
    <location>
        <begin position="212"/>
        <end position="293"/>
    </location>
</feature>
<dbReference type="InterPro" id="IPR058624">
    <property type="entry name" value="MdtA-like_HH"/>
</dbReference>
<sequence>MNKNQLLSALLIGSGLLWQSCGSKDNKSKGAPGQQAEMATPVSSAVVGKEIVSGLKSYPANVVPLQETEIRAEVTGYITNIFVADGAFVSKGQRLYEIDRIRYQAAVDQAKANLEIAKANLDRVQKDLQRYQTLAEKDAIAKQTLDYALTDVNNQKAQVQAAEAALTTARTNLQRSVIVAPFSGNIGISQVRNGALVNAGTTLLNTVSSTNPIAIEFQINEKDIPEFTKLQGGNSSTQIYVSMPDGSRYEDAGRIVTIDRAVDSQTGTLKVRASFSNGTNALRAGMNTTLNVESTSTQEELVIPYKAVFEQLGTFNVYTINDSSKVELKQIVLGHKINDKIVVSSGLEAGQKIVVDGAASLKPGAKVAENNVENKQK</sequence>
<feature type="domain" description="Multidrug resistance protein MdtA-like C-terminal permuted SH3" evidence="7">
    <location>
        <begin position="301"/>
        <end position="358"/>
    </location>
</feature>
<protein>
    <submittedName>
        <fullName evidence="8">Membrane fusion protein, multidrug efflux system</fullName>
    </submittedName>
</protein>
<dbReference type="PROSITE" id="PS51257">
    <property type="entry name" value="PROKAR_LIPOPROTEIN"/>
    <property type="match status" value="1"/>
</dbReference>
<dbReference type="Proteomes" id="UP000190150">
    <property type="component" value="Unassembled WGS sequence"/>
</dbReference>
<evidence type="ECO:0000259" key="4">
    <source>
        <dbReference type="Pfam" id="PF25876"/>
    </source>
</evidence>
<dbReference type="GO" id="GO:0022857">
    <property type="term" value="F:transmembrane transporter activity"/>
    <property type="evidence" value="ECO:0007669"/>
    <property type="project" value="InterPro"/>
</dbReference>
<dbReference type="InterPro" id="IPR058626">
    <property type="entry name" value="MdtA-like_b-barrel"/>
</dbReference>
<dbReference type="InterPro" id="IPR058627">
    <property type="entry name" value="MdtA-like_C"/>
</dbReference>
<keyword evidence="3" id="KW-0175">Coiled coil</keyword>
<feature type="domain" description="Multidrug resistance protein MdtA-like barrel-sandwich hybrid" evidence="5">
    <location>
        <begin position="68"/>
        <end position="206"/>
    </location>
</feature>
<dbReference type="Gene3D" id="1.10.287.470">
    <property type="entry name" value="Helix hairpin bin"/>
    <property type="match status" value="1"/>
</dbReference>
<dbReference type="Pfam" id="PF25876">
    <property type="entry name" value="HH_MFP_RND"/>
    <property type="match status" value="1"/>
</dbReference>
<dbReference type="Gene3D" id="2.40.50.100">
    <property type="match status" value="1"/>
</dbReference>
<dbReference type="NCBIfam" id="TIGR01730">
    <property type="entry name" value="RND_mfp"/>
    <property type="match status" value="1"/>
</dbReference>
<feature type="domain" description="Multidrug resistance protein MdtA-like alpha-helical hairpin" evidence="4">
    <location>
        <begin position="107"/>
        <end position="174"/>
    </location>
</feature>
<keyword evidence="9" id="KW-1185">Reference proteome</keyword>
<gene>
    <name evidence="8" type="ORF">SAMN05660841_03951</name>
</gene>
<name>A0A1T5GC28_9SPHI</name>
<dbReference type="GO" id="GO:0030313">
    <property type="term" value="C:cell envelope"/>
    <property type="evidence" value="ECO:0007669"/>
    <property type="project" value="UniProtKB-SubCell"/>
</dbReference>
<dbReference type="Gene3D" id="2.40.30.170">
    <property type="match status" value="1"/>
</dbReference>
<evidence type="ECO:0000259" key="5">
    <source>
        <dbReference type="Pfam" id="PF25917"/>
    </source>
</evidence>
<dbReference type="SUPFAM" id="SSF111369">
    <property type="entry name" value="HlyD-like secretion proteins"/>
    <property type="match status" value="1"/>
</dbReference>
<comment type="similarity">
    <text evidence="2">Belongs to the membrane fusion protein (MFP) (TC 8.A.1) family.</text>
</comment>
<dbReference type="OrthoDB" id="9801814at2"/>
<dbReference type="Gene3D" id="2.40.420.20">
    <property type="match status" value="1"/>
</dbReference>
<reference evidence="9" key="1">
    <citation type="submission" date="2017-02" db="EMBL/GenBank/DDBJ databases">
        <authorList>
            <person name="Varghese N."/>
            <person name="Submissions S."/>
        </authorList>
    </citation>
    <scope>NUCLEOTIDE SEQUENCE [LARGE SCALE GENOMIC DNA]</scope>
    <source>
        <strain evidence="9">DSM 24091</strain>
    </source>
</reference>
<dbReference type="Pfam" id="PF25944">
    <property type="entry name" value="Beta-barrel_RND"/>
    <property type="match status" value="1"/>
</dbReference>
<accession>A0A1T5GC28</accession>
<evidence type="ECO:0000256" key="3">
    <source>
        <dbReference type="SAM" id="Coils"/>
    </source>
</evidence>
<dbReference type="GO" id="GO:0005886">
    <property type="term" value="C:plasma membrane"/>
    <property type="evidence" value="ECO:0007669"/>
    <property type="project" value="TreeGrafter"/>
</dbReference>
<dbReference type="STRING" id="1513896.SAMN05660841_03951"/>
<dbReference type="RefSeq" id="WP_079645596.1">
    <property type="nucleotide sequence ID" value="NZ_FUZF01000023.1"/>
</dbReference>
<evidence type="ECO:0000256" key="2">
    <source>
        <dbReference type="ARBA" id="ARBA00009477"/>
    </source>
</evidence>
<dbReference type="GO" id="GO:0046677">
    <property type="term" value="P:response to antibiotic"/>
    <property type="evidence" value="ECO:0007669"/>
    <property type="project" value="TreeGrafter"/>
</dbReference>
<evidence type="ECO:0000259" key="7">
    <source>
        <dbReference type="Pfam" id="PF25967"/>
    </source>
</evidence>
<feature type="coiled-coil region" evidence="3">
    <location>
        <begin position="100"/>
        <end position="172"/>
    </location>
</feature>
<evidence type="ECO:0000256" key="1">
    <source>
        <dbReference type="ARBA" id="ARBA00004196"/>
    </source>
</evidence>
<dbReference type="InterPro" id="IPR006143">
    <property type="entry name" value="RND_pump_MFP"/>
</dbReference>
<dbReference type="Pfam" id="PF25967">
    <property type="entry name" value="RND-MFP_C"/>
    <property type="match status" value="1"/>
</dbReference>
<evidence type="ECO:0000313" key="8">
    <source>
        <dbReference type="EMBL" id="SKC05946.1"/>
    </source>
</evidence>
<evidence type="ECO:0000313" key="9">
    <source>
        <dbReference type="Proteomes" id="UP000190150"/>
    </source>
</evidence>
<proteinExistence type="inferred from homology"/>
<organism evidence="8 9">
    <name type="scientific">Sphingobacterium nematocida</name>
    <dbReference type="NCBI Taxonomy" id="1513896"/>
    <lineage>
        <taxon>Bacteria</taxon>
        <taxon>Pseudomonadati</taxon>
        <taxon>Bacteroidota</taxon>
        <taxon>Sphingobacteriia</taxon>
        <taxon>Sphingobacteriales</taxon>
        <taxon>Sphingobacteriaceae</taxon>
        <taxon>Sphingobacterium</taxon>
    </lineage>
</organism>
<dbReference type="AlphaFoldDB" id="A0A1T5GC28"/>
<evidence type="ECO:0000259" key="6">
    <source>
        <dbReference type="Pfam" id="PF25944"/>
    </source>
</evidence>
<dbReference type="InterPro" id="IPR058625">
    <property type="entry name" value="MdtA-like_BSH"/>
</dbReference>
<comment type="subcellular location">
    <subcellularLocation>
        <location evidence="1">Cell envelope</location>
    </subcellularLocation>
</comment>
<dbReference type="EMBL" id="FUZF01000023">
    <property type="protein sequence ID" value="SKC05946.1"/>
    <property type="molecule type" value="Genomic_DNA"/>
</dbReference>